<evidence type="ECO:0000256" key="1">
    <source>
        <dbReference type="ARBA" id="ARBA00022691"/>
    </source>
</evidence>
<dbReference type="SMART" id="SM00729">
    <property type="entry name" value="Elp3"/>
    <property type="match status" value="1"/>
</dbReference>
<dbReference type="GO" id="GO:0051536">
    <property type="term" value="F:iron-sulfur cluster binding"/>
    <property type="evidence" value="ECO:0007669"/>
    <property type="project" value="UniProtKB-KW"/>
</dbReference>
<keyword evidence="1" id="KW-0949">S-adenosyl-L-methionine</keyword>
<dbReference type="PROSITE" id="PS51918">
    <property type="entry name" value="RADICAL_SAM"/>
    <property type="match status" value="1"/>
</dbReference>
<feature type="domain" description="Radical SAM core" evidence="5">
    <location>
        <begin position="106"/>
        <end position="314"/>
    </location>
</feature>
<dbReference type="AlphaFoldDB" id="A0A3T0D472"/>
<dbReference type="EMBL" id="CP034791">
    <property type="protein sequence ID" value="AZT89743.1"/>
    <property type="molecule type" value="Genomic_DNA"/>
</dbReference>
<dbReference type="SUPFAM" id="SSF102114">
    <property type="entry name" value="Radical SAM enzymes"/>
    <property type="match status" value="1"/>
</dbReference>
<evidence type="ECO:0000313" key="6">
    <source>
        <dbReference type="EMBL" id="AZT89743.1"/>
    </source>
</evidence>
<keyword evidence="2" id="KW-0479">Metal-binding</keyword>
<gene>
    <name evidence="6" type="ORF">ELD05_03235</name>
</gene>
<evidence type="ECO:0000313" key="7">
    <source>
        <dbReference type="Proteomes" id="UP000282930"/>
    </source>
</evidence>
<dbReference type="InterPro" id="IPR013785">
    <property type="entry name" value="Aldolase_TIM"/>
</dbReference>
<evidence type="ECO:0000256" key="4">
    <source>
        <dbReference type="ARBA" id="ARBA00023014"/>
    </source>
</evidence>
<evidence type="ECO:0000259" key="5">
    <source>
        <dbReference type="PROSITE" id="PS51918"/>
    </source>
</evidence>
<dbReference type="Pfam" id="PF13186">
    <property type="entry name" value="SPASM"/>
    <property type="match status" value="1"/>
</dbReference>
<dbReference type="PANTHER" id="PTHR43524">
    <property type="entry name" value="RADICAL SAM SUPERFAMILY PROTEIN"/>
    <property type="match status" value="1"/>
</dbReference>
<organism evidence="6 7">
    <name type="scientific">Caldicellulosiruptor changbaiensis</name>
    <dbReference type="NCBI Taxonomy" id="1222016"/>
    <lineage>
        <taxon>Bacteria</taxon>
        <taxon>Bacillati</taxon>
        <taxon>Bacillota</taxon>
        <taxon>Bacillota incertae sedis</taxon>
        <taxon>Caldicellulosiruptorales</taxon>
        <taxon>Caldicellulosiruptoraceae</taxon>
        <taxon>Caldicellulosiruptor</taxon>
    </lineage>
</organism>
<reference evidence="6 7" key="1">
    <citation type="submission" date="2018-12" db="EMBL/GenBank/DDBJ databases">
        <title>Genome sequence from the cellulolytic species, Caldicellulosiruptor changbaiensis.</title>
        <authorList>
            <person name="Blumer-Schuette S.E."/>
            <person name="Mendoza C."/>
        </authorList>
    </citation>
    <scope>NUCLEOTIDE SEQUENCE [LARGE SCALE GENOMIC DNA]</scope>
    <source>
        <strain evidence="6 7">CBS-Z</strain>
    </source>
</reference>
<keyword evidence="7" id="KW-1185">Reference proteome</keyword>
<dbReference type="GO" id="GO:0046872">
    <property type="term" value="F:metal ion binding"/>
    <property type="evidence" value="ECO:0007669"/>
    <property type="project" value="UniProtKB-KW"/>
</dbReference>
<dbReference type="SFLD" id="SFLDG01067">
    <property type="entry name" value="SPASM/twitch_domain_containing"/>
    <property type="match status" value="1"/>
</dbReference>
<dbReference type="InterPro" id="IPR006638">
    <property type="entry name" value="Elp3/MiaA/NifB-like_rSAM"/>
</dbReference>
<dbReference type="Pfam" id="PF04055">
    <property type="entry name" value="Radical_SAM"/>
    <property type="match status" value="1"/>
</dbReference>
<name>A0A3T0D472_9FIRM</name>
<dbReference type="PANTHER" id="PTHR43524:SF1">
    <property type="entry name" value="RADICAL SAM SUPERFAMILY PROTEIN"/>
    <property type="match status" value="1"/>
</dbReference>
<accession>A0A3T0D472</accession>
<dbReference type="Proteomes" id="UP000282930">
    <property type="component" value="Chromosome"/>
</dbReference>
<protein>
    <submittedName>
        <fullName evidence="6">Radical SAM protein</fullName>
    </submittedName>
</protein>
<evidence type="ECO:0000256" key="2">
    <source>
        <dbReference type="ARBA" id="ARBA00022723"/>
    </source>
</evidence>
<dbReference type="CDD" id="cd21128">
    <property type="entry name" value="SPASM_rSAM"/>
    <property type="match status" value="1"/>
</dbReference>
<dbReference type="InterPro" id="IPR023885">
    <property type="entry name" value="4Fe4S-binding_SPASM_dom"/>
</dbReference>
<dbReference type="CDD" id="cd01335">
    <property type="entry name" value="Radical_SAM"/>
    <property type="match status" value="1"/>
</dbReference>
<dbReference type="Gene3D" id="3.20.20.70">
    <property type="entry name" value="Aldolase class I"/>
    <property type="match status" value="1"/>
</dbReference>
<keyword evidence="4" id="KW-0411">Iron-sulfur</keyword>
<dbReference type="InterPro" id="IPR007197">
    <property type="entry name" value="rSAM"/>
</dbReference>
<dbReference type="RefSeq" id="WP_127351336.1">
    <property type="nucleotide sequence ID" value="NZ_CP034791.1"/>
</dbReference>
<dbReference type="GO" id="GO:0003824">
    <property type="term" value="F:catalytic activity"/>
    <property type="evidence" value="ECO:0007669"/>
    <property type="project" value="InterPro"/>
</dbReference>
<keyword evidence="3" id="KW-0408">Iron</keyword>
<sequence length="465" mass="53434">MELPKRVIGEAVLKQVIRYLSNNPEENMGKILDLTEKIVRRERDKWYIQSAKKYLLDPNSSWHHYAMRIIKETNPKVRERILINFFLNAGFIGVPKQLELIKKYDINIPYAILIDPTAACNLHCKGCWAGEYQKAAKLDYEILDRVVKEAQEIGVYFIIFSGGEPLLRKDDILKLCEKYEDTVFLSFTNATLMDDEFIEKVAKVGNLAFAISIDGFEKSTDERRGQGVFKKVVTAMEKLKEAGVVFGFSTTYHRYNVEEVSSDEYIDFLIEKGAKFGWYFTYVPVGKDADISYMATPEQRAYMYKRIEEIRWSKPIFVLDFWNDGEPAGGCIAGGRRYLHINANGDVEPCAFIHFSNVNIKECSLLDALKSPLFMAYRKNIPFNENHLRPCPMIDNPLKLKKIVEESGAHPTQIGGETETAEELANKLLEYSEKWGKVADKLWEQRKQGIPQNKVDLSVIEEVKS</sequence>
<evidence type="ECO:0000256" key="3">
    <source>
        <dbReference type="ARBA" id="ARBA00023004"/>
    </source>
</evidence>
<dbReference type="KEGG" id="ccha:ELD05_03235"/>
<dbReference type="InterPro" id="IPR058240">
    <property type="entry name" value="rSAM_sf"/>
</dbReference>
<proteinExistence type="predicted"/>
<dbReference type="SFLD" id="SFLDS00029">
    <property type="entry name" value="Radical_SAM"/>
    <property type="match status" value="1"/>
</dbReference>